<dbReference type="InParanoid" id="A0A6P7YK55"/>
<sequence length="1029" mass="116025">MSCSHRHPLEARGVAVLRQRRHKMYMLSVLWSDHNNILIYRTFEEFKKFDRELRRKFPLEARFLKKSERIIPKLKDAPMFLRLKRATQGLLQRLQLLETYSCDLLCSDPKISQAPDVTQFFAPQTRDLDPSFPDDSIVIMPSEAGNRTKGAVGTDPLTPVTEPVVSQRYLCIEAYETKDTKNRPFSVSQDEMLEVLLKDTTGWWLVENRDGQLTWFPAPYLKEESCEDLDKPGDPEIGVFYYVVKGYEARNSDEMSVNIGIVLEVLEKSDNGWWLVCYNGKAGYVPSMYLKPYKTPFQEFQVLLSKASCGSTPNLQKVTGSSDMNMPPYQRASEGDKSYSSSNASGRNTTSKKCLGRKRSKSLSGLPTLAENEVRSPPPLELNTGDGKSQNLSMNWEYSPLESSDLDLTSTYSSKHEEGDNFPLSWPQERKDSGFAENSSMSDSDSSFSLSDSDSNPNTPKVPPRPEVQEILTKCSTITKRTVQLTRANPDPFTLASADQPSATGPVWKFGRAFGVDGAMNGSSSSRYPVEAKGIGVIQHHRQKMYMLSVLWSDHNNILIYRTFEEFKKFERELRRKFPLEAGFLKKSERIIPKLKDAPFIFGRNKNRHLERLHLLATFAHELFCTDPKISQAPNVTEFFTPQTRDLNPSFPEDSIVIMPSEAGDRTKGAVGTDPFTPVTEPVVSQRYLCIEAYETKDTKNRPFSVSQDEMLEVLLKDTTGWWLVENEDKQLAWFPAPYLKKYVAANESGSARACARDGDFYFSAKGYEAQSSDEVSVASGVIVEVLEKSENGWWMVWYNGKAGYVPSMYLQPYKNPYQKFQIVLNKEAYGSSSSLHKIGSSDMDALAQRRQSEGDPLYTSKANLGKKLLGRTRSRSLTGLPTVVENEDRSPQPVELGTLPVNAVGRSNQNMKMARQSPLARNEPKVERMELNLTSVRPGFEIQKELNHSPALEKQRKDSGFEENSSMSGSDASLSSSDLDSNPHTPKVPPRPKAKEILEHCSTVTKRAVQRTRAQPDLFISARAQPLV</sequence>
<dbReference type="Gene3D" id="3.30.1520.10">
    <property type="entry name" value="Phox-like domain"/>
    <property type="match status" value="2"/>
</dbReference>
<dbReference type="InterPro" id="IPR036871">
    <property type="entry name" value="PX_dom_sf"/>
</dbReference>
<evidence type="ECO:0000259" key="4">
    <source>
        <dbReference type="PROSITE" id="PS50002"/>
    </source>
</evidence>
<dbReference type="FunFam" id="3.30.1520.10:FF:000040">
    <property type="entry name" value="NADPH oxidase organizer 1"/>
    <property type="match status" value="2"/>
</dbReference>
<proteinExistence type="predicted"/>
<dbReference type="FunFam" id="2.30.30.40:FF:000219">
    <property type="entry name" value="NADPH oxidase organizer 1"/>
    <property type="match status" value="1"/>
</dbReference>
<feature type="region of interest" description="Disordered" evidence="3">
    <location>
        <begin position="411"/>
        <end position="467"/>
    </location>
</feature>
<dbReference type="GO" id="GO:0005737">
    <property type="term" value="C:cytoplasm"/>
    <property type="evidence" value="ECO:0007669"/>
    <property type="project" value="TreeGrafter"/>
</dbReference>
<dbReference type="InterPro" id="IPR001683">
    <property type="entry name" value="PX_dom"/>
</dbReference>
<dbReference type="GeneID" id="115475923"/>
<dbReference type="PROSITE" id="PS50002">
    <property type="entry name" value="SH3"/>
    <property type="match status" value="4"/>
</dbReference>
<evidence type="ECO:0000256" key="2">
    <source>
        <dbReference type="PROSITE-ProRule" id="PRU00192"/>
    </source>
</evidence>
<feature type="compositionally biased region" description="Low complexity" evidence="3">
    <location>
        <begin position="966"/>
        <end position="981"/>
    </location>
</feature>
<dbReference type="OrthoDB" id="10255964at2759"/>
<feature type="compositionally biased region" description="Polar residues" evidence="3">
    <location>
        <begin position="338"/>
        <end position="352"/>
    </location>
</feature>
<evidence type="ECO:0000256" key="1">
    <source>
        <dbReference type="ARBA" id="ARBA00022443"/>
    </source>
</evidence>
<feature type="compositionally biased region" description="Polar residues" evidence="3">
    <location>
        <begin position="314"/>
        <end position="324"/>
    </location>
</feature>
<dbReference type="Gene3D" id="2.30.30.40">
    <property type="entry name" value="SH3 Domains"/>
    <property type="match status" value="4"/>
</dbReference>
<dbReference type="PANTHER" id="PTHR15706">
    <property type="entry name" value="SH3 MULTIPLE DOMAIN"/>
    <property type="match status" value="1"/>
</dbReference>
<evidence type="ECO:0000256" key="3">
    <source>
        <dbReference type="SAM" id="MobiDB-lite"/>
    </source>
</evidence>
<dbReference type="Proteomes" id="UP000515156">
    <property type="component" value="Chromosome 8"/>
</dbReference>
<dbReference type="CDD" id="cd12024">
    <property type="entry name" value="SH3_NoxO1_2"/>
    <property type="match status" value="2"/>
</dbReference>
<dbReference type="PANTHER" id="PTHR15706:SF10">
    <property type="entry name" value="NADPH OXIDASE ORGANIZER 1"/>
    <property type="match status" value="1"/>
</dbReference>
<dbReference type="SUPFAM" id="SSF50044">
    <property type="entry name" value="SH3-domain"/>
    <property type="match status" value="4"/>
</dbReference>
<dbReference type="RefSeq" id="XP_030067857.1">
    <property type="nucleotide sequence ID" value="XM_030211997.1"/>
</dbReference>
<dbReference type="InterPro" id="IPR035758">
    <property type="entry name" value="NoxO1_SH3_2"/>
</dbReference>
<evidence type="ECO:0000313" key="7">
    <source>
        <dbReference type="RefSeq" id="XP_030067857.1"/>
    </source>
</evidence>
<organism evidence="6 7">
    <name type="scientific">Microcaecilia unicolor</name>
    <dbReference type="NCBI Taxonomy" id="1415580"/>
    <lineage>
        <taxon>Eukaryota</taxon>
        <taxon>Metazoa</taxon>
        <taxon>Chordata</taxon>
        <taxon>Craniata</taxon>
        <taxon>Vertebrata</taxon>
        <taxon>Euteleostomi</taxon>
        <taxon>Amphibia</taxon>
        <taxon>Gymnophiona</taxon>
        <taxon>Siphonopidae</taxon>
        <taxon>Microcaecilia</taxon>
    </lineage>
</organism>
<dbReference type="Pfam" id="PF14604">
    <property type="entry name" value="SH3_9"/>
    <property type="match status" value="1"/>
</dbReference>
<dbReference type="SMART" id="SM00326">
    <property type="entry name" value="SH3"/>
    <property type="match status" value="4"/>
</dbReference>
<feature type="domain" description="SH3" evidence="4">
    <location>
        <begin position="236"/>
        <end position="295"/>
    </location>
</feature>
<dbReference type="KEGG" id="muo:115475923"/>
<dbReference type="SMART" id="SM00312">
    <property type="entry name" value="PX"/>
    <property type="match status" value="2"/>
</dbReference>
<evidence type="ECO:0000313" key="6">
    <source>
        <dbReference type="Proteomes" id="UP000515156"/>
    </source>
</evidence>
<dbReference type="Pfam" id="PF00787">
    <property type="entry name" value="PX"/>
    <property type="match status" value="2"/>
</dbReference>
<keyword evidence="6" id="KW-1185">Reference proteome</keyword>
<feature type="domain" description="SH3" evidence="4">
    <location>
        <begin position="683"/>
        <end position="745"/>
    </location>
</feature>
<dbReference type="GO" id="GO:0035091">
    <property type="term" value="F:phosphatidylinositol binding"/>
    <property type="evidence" value="ECO:0007669"/>
    <property type="project" value="InterPro"/>
</dbReference>
<dbReference type="GO" id="GO:0016176">
    <property type="term" value="F:superoxide-generating NADPH oxidase activator activity"/>
    <property type="evidence" value="ECO:0007669"/>
    <property type="project" value="TreeGrafter"/>
</dbReference>
<feature type="domain" description="PX" evidence="5">
    <location>
        <begin position="1"/>
        <end position="128"/>
    </location>
</feature>
<feature type="domain" description="SH3" evidence="4">
    <location>
        <begin position="164"/>
        <end position="226"/>
    </location>
</feature>
<evidence type="ECO:0000259" key="5">
    <source>
        <dbReference type="PROSITE" id="PS50195"/>
    </source>
</evidence>
<feature type="region of interest" description="Disordered" evidence="3">
    <location>
        <begin position="947"/>
        <end position="1029"/>
    </location>
</feature>
<dbReference type="Pfam" id="PF00018">
    <property type="entry name" value="SH3_1"/>
    <property type="match status" value="1"/>
</dbReference>
<protein>
    <submittedName>
        <fullName evidence="7">NADPH oxidase organizer 1</fullName>
    </submittedName>
</protein>
<dbReference type="PROSITE" id="PS50195">
    <property type="entry name" value="PX"/>
    <property type="match status" value="2"/>
</dbReference>
<feature type="domain" description="SH3" evidence="4">
    <location>
        <begin position="757"/>
        <end position="816"/>
    </location>
</feature>
<name>A0A6P7YK55_9AMPH</name>
<reference evidence="7" key="1">
    <citation type="submission" date="2025-08" db="UniProtKB">
        <authorList>
            <consortium name="RefSeq"/>
        </authorList>
    </citation>
    <scope>IDENTIFICATION</scope>
</reference>
<dbReference type="SUPFAM" id="SSF64268">
    <property type="entry name" value="PX domain"/>
    <property type="match status" value="2"/>
</dbReference>
<dbReference type="InterPro" id="IPR036028">
    <property type="entry name" value="SH3-like_dom_sf"/>
</dbReference>
<feature type="compositionally biased region" description="Low complexity" evidence="3">
    <location>
        <begin position="439"/>
        <end position="455"/>
    </location>
</feature>
<dbReference type="AlphaFoldDB" id="A0A6P7YK55"/>
<dbReference type="GO" id="GO:0042554">
    <property type="term" value="P:superoxide anion generation"/>
    <property type="evidence" value="ECO:0007669"/>
    <property type="project" value="TreeGrafter"/>
</dbReference>
<dbReference type="FunFam" id="2.30.30.40:FF:000233">
    <property type="entry name" value="NADPH oxidase organizer 1"/>
    <property type="match status" value="2"/>
</dbReference>
<accession>A0A6P7YK55</accession>
<gene>
    <name evidence="7" type="primary">NOXO1</name>
</gene>
<feature type="region of interest" description="Disordered" evidence="3">
    <location>
        <begin position="314"/>
        <end position="393"/>
    </location>
</feature>
<dbReference type="InterPro" id="IPR001452">
    <property type="entry name" value="SH3_domain"/>
</dbReference>
<feature type="domain" description="PX" evidence="5">
    <location>
        <begin position="524"/>
        <end position="647"/>
    </location>
</feature>
<dbReference type="InterPro" id="IPR051228">
    <property type="entry name" value="NADPH_Oxidase/PX-Domain"/>
</dbReference>
<keyword evidence="1 2" id="KW-0728">SH3 domain</keyword>
<dbReference type="CTD" id="124056"/>
<feature type="compositionally biased region" description="Basic and acidic residues" evidence="3">
    <location>
        <begin position="947"/>
        <end position="961"/>
    </location>
</feature>